<evidence type="ECO:0000313" key="6">
    <source>
        <dbReference type="EMBL" id="KFX67351.1"/>
    </source>
</evidence>
<dbReference type="Gene3D" id="1.10.287.470">
    <property type="entry name" value="Helix hairpin bin"/>
    <property type="match status" value="1"/>
</dbReference>
<dbReference type="InterPro" id="IPR058792">
    <property type="entry name" value="Beta-barrel_RND_2"/>
</dbReference>
<organism evidence="6 7">
    <name type="scientific">Pseudomonas taeanensis MS-3</name>
    <dbReference type="NCBI Taxonomy" id="1395571"/>
    <lineage>
        <taxon>Bacteria</taxon>
        <taxon>Pseudomonadati</taxon>
        <taxon>Pseudomonadota</taxon>
        <taxon>Gammaproteobacteria</taxon>
        <taxon>Pseudomonadales</taxon>
        <taxon>Pseudomonadaceae</taxon>
        <taxon>Pseudomonas</taxon>
    </lineage>
</organism>
<feature type="domain" description="Multidrug resistance protein MdtA-like C-terminal permuted SH3" evidence="5">
    <location>
        <begin position="292"/>
        <end position="345"/>
    </location>
</feature>
<evidence type="ECO:0000259" key="4">
    <source>
        <dbReference type="Pfam" id="PF25954"/>
    </source>
</evidence>
<feature type="chain" id="PRO_5001984577" evidence="3">
    <location>
        <begin position="23"/>
        <end position="366"/>
    </location>
</feature>
<dbReference type="GO" id="GO:0015562">
    <property type="term" value="F:efflux transmembrane transporter activity"/>
    <property type="evidence" value="ECO:0007669"/>
    <property type="project" value="TreeGrafter"/>
</dbReference>
<dbReference type="SUPFAM" id="SSF111369">
    <property type="entry name" value="HlyD-like secretion proteins"/>
    <property type="match status" value="1"/>
</dbReference>
<dbReference type="RefSeq" id="WP_029866596.1">
    <property type="nucleotide sequence ID" value="NZ_AWSQ01000012.1"/>
</dbReference>
<dbReference type="Pfam" id="PF25954">
    <property type="entry name" value="Beta-barrel_RND_2"/>
    <property type="match status" value="1"/>
</dbReference>
<keyword evidence="3" id="KW-0732">Signal</keyword>
<protein>
    <submittedName>
        <fullName evidence="6">Uncharacterized protein</fullName>
    </submittedName>
</protein>
<feature type="domain" description="CusB-like beta-barrel" evidence="4">
    <location>
        <begin position="215"/>
        <end position="284"/>
    </location>
</feature>
<dbReference type="EMBL" id="AWSQ01000012">
    <property type="protein sequence ID" value="KFX67351.1"/>
    <property type="molecule type" value="Genomic_DNA"/>
</dbReference>
<feature type="coiled-coil region" evidence="2">
    <location>
        <begin position="98"/>
        <end position="125"/>
    </location>
</feature>
<evidence type="ECO:0000256" key="3">
    <source>
        <dbReference type="SAM" id="SignalP"/>
    </source>
</evidence>
<comment type="caution">
    <text evidence="6">The sequence shown here is derived from an EMBL/GenBank/DDBJ whole genome shotgun (WGS) entry which is preliminary data.</text>
</comment>
<dbReference type="Gene3D" id="2.40.30.170">
    <property type="match status" value="1"/>
</dbReference>
<keyword evidence="7" id="KW-1185">Reference proteome</keyword>
<reference evidence="6 7" key="1">
    <citation type="journal article" date="2014" name="Genome Announc.">
        <title>Draft Genome Sequence of Petroleum Oil-Degrading Marine Bacterium Pseudomonas taeanensis Strain MS-3, Isolated from a Crude Oil-Contaminated Seashore.</title>
        <authorList>
            <person name="Lee S.Y."/>
            <person name="Kim S.H."/>
            <person name="Lee D.G."/>
            <person name="Shin S."/>
            <person name="Yun S.H."/>
            <person name="Choi C.W."/>
            <person name="Chung Y.H."/>
            <person name="Choi J.S."/>
            <person name="Kahng H.Y."/>
            <person name="Kim S.I."/>
        </authorList>
    </citation>
    <scope>NUCLEOTIDE SEQUENCE [LARGE SCALE GENOMIC DNA]</scope>
    <source>
        <strain evidence="6 7">MS-3</strain>
    </source>
</reference>
<dbReference type="GO" id="GO:1990281">
    <property type="term" value="C:efflux pump complex"/>
    <property type="evidence" value="ECO:0007669"/>
    <property type="project" value="TreeGrafter"/>
</dbReference>
<dbReference type="eggNOG" id="COG0845">
    <property type="taxonomic scope" value="Bacteria"/>
</dbReference>
<comment type="similarity">
    <text evidence="1">Belongs to the membrane fusion protein (MFP) (TC 8.A.1) family.</text>
</comment>
<dbReference type="InterPro" id="IPR058627">
    <property type="entry name" value="MdtA-like_C"/>
</dbReference>
<keyword evidence="2" id="KW-0175">Coiled coil</keyword>
<dbReference type="PANTHER" id="PTHR30469">
    <property type="entry name" value="MULTIDRUG RESISTANCE PROTEIN MDTA"/>
    <property type="match status" value="1"/>
</dbReference>
<name>A0A0A1YEG2_9PSED</name>
<sequence length="366" mass="38121">MTPLVPMLLHKLAVLITALTLAACGGAEHVAPVEPPSVALPVVTASKAEVALGDLASGTVVADERVQLAARTAGTVRAPGLHEGQPVRAGQVLVTIDAQQAEGAVQQARAALHAAQAQQRQADADVARNEPLARAGGVSRTDLEQDQLRAQVAAAAVEQARAAMAIAEANRRDQHVTSPIDGAIITRHVRDGDIVQPGVLLLTVEGRDQLLFRFSAPQASLHAFASGATVPVLIDEREDQPVTGTVRAIVPSADPATRRYTVEISLPPDSALLAGMFGRVRLPANSAHSATAVTIPAAALTEQGGLTGVFVVGKDERLAFRWLRLTERFGDQVLVTSGLAAGEQVLARIDPSVRDGAHLVPVVPAQ</sequence>
<dbReference type="OrthoDB" id="9806939at2"/>
<proteinExistence type="inferred from homology"/>
<dbReference type="InterPro" id="IPR006143">
    <property type="entry name" value="RND_pump_MFP"/>
</dbReference>
<evidence type="ECO:0000259" key="5">
    <source>
        <dbReference type="Pfam" id="PF25967"/>
    </source>
</evidence>
<accession>A0A0A1YEG2</accession>
<dbReference type="PANTHER" id="PTHR30469:SF38">
    <property type="entry name" value="HLYD FAMILY SECRETION PROTEIN"/>
    <property type="match status" value="1"/>
</dbReference>
<evidence type="ECO:0000313" key="7">
    <source>
        <dbReference type="Proteomes" id="UP000030063"/>
    </source>
</evidence>
<dbReference type="Proteomes" id="UP000030063">
    <property type="component" value="Unassembled WGS sequence"/>
</dbReference>
<gene>
    <name evidence="6" type="ORF">TMS3_0124480</name>
</gene>
<dbReference type="Pfam" id="PF25967">
    <property type="entry name" value="RND-MFP_C"/>
    <property type="match status" value="1"/>
</dbReference>
<dbReference type="NCBIfam" id="TIGR01730">
    <property type="entry name" value="RND_mfp"/>
    <property type="match status" value="1"/>
</dbReference>
<feature type="signal peptide" evidence="3">
    <location>
        <begin position="1"/>
        <end position="22"/>
    </location>
</feature>
<dbReference type="STRING" id="1395571.TMS3_0124480"/>
<dbReference type="Gene3D" id="2.40.420.20">
    <property type="match status" value="1"/>
</dbReference>
<dbReference type="Gene3D" id="2.40.50.100">
    <property type="match status" value="1"/>
</dbReference>
<evidence type="ECO:0000256" key="2">
    <source>
        <dbReference type="SAM" id="Coils"/>
    </source>
</evidence>
<evidence type="ECO:0000256" key="1">
    <source>
        <dbReference type="ARBA" id="ARBA00009477"/>
    </source>
</evidence>
<dbReference type="AlphaFoldDB" id="A0A0A1YEG2"/>